<evidence type="ECO:0000259" key="4">
    <source>
        <dbReference type="Pfam" id="PF00139"/>
    </source>
</evidence>
<sequence>MAFSYLNLVLVTLTTLFFLQTTKVKSQKSVSFHITNFTISRPSITLQGTAEFLPNVLLLNDIEHPVFVVGRALYSKPITLWNNKTGKVASFVTSFTFDVQDLKKTVPGHGLVFFLAPSGSEIPFSSDGGNLGVVDGKNAFNRFVGVEFDNFVNSWDPKYSHVGINVNSLISTKTVKWNRVSGELVKVSIVYDSVSTTLTVIVTYKNGQISILSQLVDLKAVLPDTVNIGFSASTTLVSPRQLHNIHSWSFTSTFET</sequence>
<dbReference type="InterPro" id="IPR001220">
    <property type="entry name" value="Legume_lectin_dom"/>
</dbReference>
<dbReference type="KEGG" id="cam:101490386"/>
<keyword evidence="6" id="KW-1185">Reference proteome</keyword>
<dbReference type="GeneID" id="101490386"/>
<feature type="chain" id="PRO_5009732522" evidence="3 7">
    <location>
        <begin position="27"/>
        <end position="256"/>
    </location>
</feature>
<evidence type="ECO:0000256" key="3">
    <source>
        <dbReference type="SAM" id="SignalP"/>
    </source>
</evidence>
<evidence type="ECO:0000313" key="5">
    <source>
        <dbReference type="EMBL" id="CAA07231.1"/>
    </source>
</evidence>
<dbReference type="Pfam" id="PF00139">
    <property type="entry name" value="Lectin_legB"/>
    <property type="match status" value="1"/>
</dbReference>
<keyword evidence="3 7" id="KW-0732">Signal</keyword>
<feature type="signal peptide" evidence="3">
    <location>
        <begin position="1"/>
        <end position="26"/>
    </location>
</feature>
<name>O65756_CICAR</name>
<evidence type="ECO:0000313" key="6">
    <source>
        <dbReference type="Proteomes" id="UP000087171"/>
    </source>
</evidence>
<dbReference type="EMBL" id="AJ006765">
    <property type="protein sequence ID" value="CAA07231.1"/>
    <property type="molecule type" value="mRNA"/>
</dbReference>
<dbReference type="SMR" id="O65756"/>
<dbReference type="PaxDb" id="3827-XP_004516638.1"/>
<protein>
    <submittedName>
        <fullName evidence="7">Bark agglutinin LECRPA3-like precursor</fullName>
    </submittedName>
    <submittedName>
        <fullName evidence="5">Vegetative lectin</fullName>
    </submittedName>
</protein>
<keyword evidence="2 5" id="KW-0430">Lectin</keyword>
<organism evidence="5">
    <name type="scientific">Cicer arietinum</name>
    <name type="common">Chickpea</name>
    <name type="synonym">Garbanzo</name>
    <dbReference type="NCBI Taxonomy" id="3827"/>
    <lineage>
        <taxon>Eukaryota</taxon>
        <taxon>Viridiplantae</taxon>
        <taxon>Streptophyta</taxon>
        <taxon>Embryophyta</taxon>
        <taxon>Tracheophyta</taxon>
        <taxon>Spermatophyta</taxon>
        <taxon>Magnoliopsida</taxon>
        <taxon>eudicotyledons</taxon>
        <taxon>Gunneridae</taxon>
        <taxon>Pentapetalae</taxon>
        <taxon>rosids</taxon>
        <taxon>fabids</taxon>
        <taxon>Fabales</taxon>
        <taxon>Fabaceae</taxon>
        <taxon>Papilionoideae</taxon>
        <taxon>50 kb inversion clade</taxon>
        <taxon>NPAAA clade</taxon>
        <taxon>Hologalegina</taxon>
        <taxon>IRL clade</taxon>
        <taxon>Cicereae</taxon>
        <taxon>Cicer</taxon>
    </lineage>
</organism>
<dbReference type="OrthoDB" id="1389823at2759"/>
<evidence type="ECO:0000313" key="7">
    <source>
        <dbReference type="RefSeq" id="NP_001269244.1"/>
    </source>
</evidence>
<dbReference type="InterPro" id="IPR013320">
    <property type="entry name" value="ConA-like_dom_sf"/>
</dbReference>
<dbReference type="Proteomes" id="UP000087171">
    <property type="component" value="Unplaced"/>
</dbReference>
<dbReference type="InterPro" id="IPR016363">
    <property type="entry name" value="L-lectin"/>
</dbReference>
<reference evidence="5 7" key="1">
    <citation type="journal article" date="2002" name="Physiol. Plantarum">
        <title>A seedling specific vegetative lectin gene is related to development in Cicer arietinum.</title>
        <authorList>
            <person name="Esteban R."/>
            <person name="Dopico B."/>
            <person name="Munoz F.J."/>
            <person name="Romo S."/>
            <person name="Labrador E."/>
        </authorList>
    </citation>
    <scope>NUCLEOTIDE SEQUENCE</scope>
    <source>
        <tissue evidence="5">Etiolated epicotyl</tissue>
    </source>
</reference>
<dbReference type="Gene3D" id="2.60.120.200">
    <property type="match status" value="1"/>
</dbReference>
<dbReference type="SUPFAM" id="SSF49899">
    <property type="entry name" value="Concanavalin A-like lectins/glucanases"/>
    <property type="match status" value="1"/>
</dbReference>
<gene>
    <name evidence="7" type="primary">LOC101490386</name>
</gene>
<dbReference type="InterPro" id="IPR050258">
    <property type="entry name" value="Leguminous_Lectin"/>
</dbReference>
<dbReference type="PANTHER" id="PTHR32401">
    <property type="entry name" value="CONCANAVALIN A-LIKE LECTIN FAMILY PROTEIN"/>
    <property type="match status" value="1"/>
</dbReference>
<proteinExistence type="evidence at transcript level"/>
<dbReference type="eggNOG" id="ENOG502QTX3">
    <property type="taxonomic scope" value="Eukaryota"/>
</dbReference>
<dbReference type="GO" id="GO:0030246">
    <property type="term" value="F:carbohydrate binding"/>
    <property type="evidence" value="ECO:0007669"/>
    <property type="project" value="UniProtKB-KW"/>
</dbReference>
<dbReference type="PANTHER" id="PTHR32401:SF49">
    <property type="entry name" value="OS10G0129200 PROTEIN"/>
    <property type="match status" value="1"/>
</dbReference>
<dbReference type="RefSeq" id="NP_001269244.1">
    <property type="nucleotide sequence ID" value="NM_001282315.1"/>
</dbReference>
<feature type="domain" description="Legume lectin" evidence="4">
    <location>
        <begin position="30"/>
        <end position="253"/>
    </location>
</feature>
<dbReference type="AlphaFoldDB" id="O65756"/>
<comment type="similarity">
    <text evidence="1">Belongs to the leguminous lectin family.</text>
</comment>
<dbReference type="PIRSF" id="PIRSF002690">
    <property type="entry name" value="L-type_lectin_plant"/>
    <property type="match status" value="1"/>
</dbReference>
<dbReference type="STRING" id="3827.O65756"/>
<accession>O65756</accession>
<reference evidence="7" key="2">
    <citation type="submission" date="2025-04" db="UniProtKB">
        <authorList>
            <consortium name="RefSeq"/>
        </authorList>
    </citation>
    <scope>IDENTIFICATION</scope>
</reference>
<evidence type="ECO:0000256" key="1">
    <source>
        <dbReference type="ARBA" id="ARBA00007606"/>
    </source>
</evidence>
<dbReference type="CDD" id="cd06899">
    <property type="entry name" value="lectin_legume_LecRK_Arcelin_ConA"/>
    <property type="match status" value="1"/>
</dbReference>
<evidence type="ECO:0000256" key="2">
    <source>
        <dbReference type="ARBA" id="ARBA00022734"/>
    </source>
</evidence>